<accession>A0A0E3WU08</accession>
<keyword evidence="1" id="KW-0175">Coiled coil</keyword>
<reference evidence="2 3" key="1">
    <citation type="submission" date="2014-07" db="EMBL/GenBank/DDBJ databases">
        <title>Methanogenic archaea and the global carbon cycle.</title>
        <authorList>
            <person name="Henriksen J.R."/>
            <person name="Luke J."/>
            <person name="Reinhart S."/>
            <person name="Benedict M.N."/>
            <person name="Youngblut N.D."/>
            <person name="Metcalf M.E."/>
            <person name="Whitaker R.J."/>
            <person name="Metcalf W.W."/>
        </authorList>
    </citation>
    <scope>NUCLEOTIDE SEQUENCE [LARGE SCALE GENOMIC DNA]</scope>
    <source>
        <strain evidence="2 3">HB-1</strain>
    </source>
</reference>
<evidence type="ECO:0000313" key="2">
    <source>
        <dbReference type="EMBL" id="AKB79335.1"/>
    </source>
</evidence>
<evidence type="ECO:0000256" key="1">
    <source>
        <dbReference type="SAM" id="Coils"/>
    </source>
</evidence>
<name>A0A0E3WU08_9EURY</name>
<gene>
    <name evidence="2" type="ORF">MSHOH_2852</name>
</gene>
<protein>
    <submittedName>
        <fullName evidence="2">Uncharacterized protein</fullName>
    </submittedName>
</protein>
<dbReference type="KEGG" id="mhor:MSHOH_2852"/>
<sequence>MKIKNIFAISVIFLCLLFIPQALAKENINISATENLNNELQQAVENYNQVVVNKSSSWDDVTRCTDQIDSIVDRIHKLGMDVDFKQSSDVHVNDKGEKIPACISAEIKPYMLSKSYSFSSNDSAVLAQVWGTNITTAEFMEKVYPGSLEALPEDIVERLKNEPMDWPDPQKIQPGEKRMGAIRFIWPNYFSANHIKIYDLRYNSKI</sequence>
<evidence type="ECO:0000313" key="3">
    <source>
        <dbReference type="Proteomes" id="UP000033101"/>
    </source>
</evidence>
<proteinExistence type="predicted"/>
<dbReference type="PATRIC" id="fig|1434110.4.peg.3678"/>
<feature type="coiled-coil region" evidence="1">
    <location>
        <begin position="23"/>
        <end position="53"/>
    </location>
</feature>
<dbReference type="AlphaFoldDB" id="A0A0E3WU08"/>
<organism evidence="2 3">
    <name type="scientific">Methanosarcina horonobensis HB-1 = JCM 15518</name>
    <dbReference type="NCBI Taxonomy" id="1434110"/>
    <lineage>
        <taxon>Archaea</taxon>
        <taxon>Methanobacteriati</taxon>
        <taxon>Methanobacteriota</taxon>
        <taxon>Stenosarchaea group</taxon>
        <taxon>Methanomicrobia</taxon>
        <taxon>Methanosarcinales</taxon>
        <taxon>Methanosarcinaceae</taxon>
        <taxon>Methanosarcina</taxon>
    </lineage>
</organism>
<dbReference type="Proteomes" id="UP000033101">
    <property type="component" value="Chromosome"/>
</dbReference>
<dbReference type="HOGENOM" id="CLU_1329473_0_0_2"/>
<dbReference type="EMBL" id="CP009516">
    <property type="protein sequence ID" value="AKB79335.1"/>
    <property type="molecule type" value="Genomic_DNA"/>
</dbReference>
<keyword evidence="3" id="KW-1185">Reference proteome</keyword>